<dbReference type="Pfam" id="PF19991">
    <property type="entry name" value="HMA_2"/>
    <property type="match status" value="1"/>
</dbReference>
<evidence type="ECO:0000313" key="2">
    <source>
        <dbReference type="Proteomes" id="UP001576774"/>
    </source>
</evidence>
<dbReference type="InterPro" id="IPR024787">
    <property type="entry name" value="EcsC"/>
</dbReference>
<dbReference type="EMBL" id="JBHFNQ010000048">
    <property type="protein sequence ID" value="MFB2876344.1"/>
    <property type="molecule type" value="Genomic_DNA"/>
</dbReference>
<name>A0ABV4X0Q6_9CYAN</name>
<proteinExistence type="predicted"/>
<organism evidence="1 2">
    <name type="scientific">Floridaenema aerugineum BLCC-F46</name>
    <dbReference type="NCBI Taxonomy" id="3153654"/>
    <lineage>
        <taxon>Bacteria</taxon>
        <taxon>Bacillati</taxon>
        <taxon>Cyanobacteriota</taxon>
        <taxon>Cyanophyceae</taxon>
        <taxon>Oscillatoriophycideae</taxon>
        <taxon>Aerosakkonematales</taxon>
        <taxon>Aerosakkonemataceae</taxon>
        <taxon>Floridanema</taxon>
        <taxon>Floridanema aerugineum</taxon>
    </lineage>
</organism>
<evidence type="ECO:0000313" key="1">
    <source>
        <dbReference type="EMBL" id="MFB2876344.1"/>
    </source>
</evidence>
<gene>
    <name evidence="1" type="ORF">ACE1CC_05580</name>
</gene>
<keyword evidence="2" id="KW-1185">Reference proteome</keyword>
<dbReference type="Proteomes" id="UP001576774">
    <property type="component" value="Unassembled WGS sequence"/>
</dbReference>
<protein>
    <submittedName>
        <fullName evidence="1">EcsC family protein</fullName>
    </submittedName>
</protein>
<accession>A0ABV4X0Q6</accession>
<sequence length="374" mass="43034">MSSVKFKVIHQVFGRIRLEIPILKNNADYRWLLEKLVKSLEVVKEVRISPFARSLVVEYDRQGISEADLQAKLERAINVANHPVLALQLQPFLSYEAIDLSEYEAIQLTEIEEWLDKQKPFGLKEVIGYIFRFLKKAVNFIVPAWIFKKIGAACEATTKNWQHDWQKIKHNASVEDYKMLRQSKLEKCDRLAEQIINHSRKEAFAIGSFAALTELGNVIVGEVGDTIETMTYALKTIHRIGLCYGYAPEDSQEKAYVWGIFNMATAQTKQEWEEARKALQSLSLNLEKIKLEEGTVEDLKQQKSHQEIIDSGIKGAIYTLTKRTTFQVIPLYSFVVDTWGDVKLIEEIAKAAKRHYQLRWLLDNQKVNFAPLAS</sequence>
<dbReference type="Pfam" id="PF12787">
    <property type="entry name" value="EcsC"/>
    <property type="match status" value="1"/>
</dbReference>
<comment type="caution">
    <text evidence="1">The sequence shown here is derived from an EMBL/GenBank/DDBJ whole genome shotgun (WGS) entry which is preliminary data.</text>
</comment>
<dbReference type="RefSeq" id="WP_413269481.1">
    <property type="nucleotide sequence ID" value="NZ_JBHFNQ010000048.1"/>
</dbReference>
<reference evidence="1 2" key="1">
    <citation type="submission" date="2024-09" db="EMBL/GenBank/DDBJ databases">
        <title>Floridaenema gen nov. (Aerosakkonemataceae, Aerosakkonematales ord. nov., Cyanobacteria) from benthic tropical and subtropical fresh waters, with the description of four new species.</title>
        <authorList>
            <person name="Moretto J.A."/>
            <person name="Berthold D.E."/>
            <person name="Lefler F.W."/>
            <person name="Huang I.-S."/>
            <person name="Laughinghouse H. IV."/>
        </authorList>
    </citation>
    <scope>NUCLEOTIDE SEQUENCE [LARGE SCALE GENOMIC DNA]</scope>
    <source>
        <strain evidence="1 2">BLCC-F46</strain>
    </source>
</reference>